<feature type="compositionally biased region" description="Polar residues" evidence="1">
    <location>
        <begin position="124"/>
        <end position="135"/>
    </location>
</feature>
<dbReference type="Pfam" id="PF00685">
    <property type="entry name" value="Sulfotransfer_1"/>
    <property type="match status" value="2"/>
</dbReference>
<evidence type="ECO:0000259" key="5">
    <source>
        <dbReference type="Pfam" id="PF07850"/>
    </source>
</evidence>
<keyword evidence="7" id="KW-1185">Reference proteome</keyword>
<feature type="domain" description="Sulfotransferase" evidence="4">
    <location>
        <begin position="436"/>
        <end position="586"/>
    </location>
</feature>
<dbReference type="InterPro" id="IPR043504">
    <property type="entry name" value="Peptidase_S1_PA_chymotrypsin"/>
</dbReference>
<dbReference type="PANTHER" id="PTHR13351:SF1">
    <property type="entry name" value="RENIN RECEPTOR"/>
    <property type="match status" value="1"/>
</dbReference>
<dbReference type="EMBL" id="JAMKOV010000001">
    <property type="protein sequence ID" value="KAI8046735.1"/>
    <property type="molecule type" value="Genomic_DNA"/>
</dbReference>
<feature type="domain" description="Sulfotransferase" evidence="4">
    <location>
        <begin position="404"/>
        <end position="433"/>
    </location>
</feature>
<dbReference type="Pfam" id="PF07850">
    <property type="entry name" value="Renin_r"/>
    <property type="match status" value="1"/>
</dbReference>
<dbReference type="InterPro" id="IPR000863">
    <property type="entry name" value="Sulfotransferase_dom"/>
</dbReference>
<dbReference type="SUPFAM" id="SSF52540">
    <property type="entry name" value="P-loop containing nucleoside triphosphate hydrolases"/>
    <property type="match status" value="1"/>
</dbReference>
<keyword evidence="2" id="KW-0812">Transmembrane</keyword>
<dbReference type="InterPro" id="IPR009003">
    <property type="entry name" value="Peptidase_S1_PA"/>
</dbReference>
<comment type="caution">
    <text evidence="6">The sequence shown here is derived from an EMBL/GenBank/DDBJ whole genome shotgun (WGS) entry which is preliminary data.</text>
</comment>
<feature type="region of interest" description="Disordered" evidence="1">
    <location>
        <begin position="120"/>
        <end position="141"/>
    </location>
</feature>
<dbReference type="InterPro" id="IPR056780">
    <property type="entry name" value="Renin_r_C"/>
</dbReference>
<evidence type="ECO:0000256" key="3">
    <source>
        <dbReference type="SAM" id="SignalP"/>
    </source>
</evidence>
<evidence type="ECO:0000256" key="2">
    <source>
        <dbReference type="SAM" id="Phobius"/>
    </source>
</evidence>
<accession>A0A9P9Z0W0</accession>
<keyword evidence="3" id="KW-0732">Signal</keyword>
<dbReference type="InterPro" id="IPR027417">
    <property type="entry name" value="P-loop_NTPase"/>
</dbReference>
<sequence>MYVRRALLLACLLCLQPLSPSLASEDESNPLLDMASMFFQEALSNQNGAGNGGGGGGGGAGLAASGKSGGAGGGGGAGGAMQILSGLGSLLSKSNGNQGGGGFDPSIIGNVLEMFTQGDDEETTATNQKRSNSESGIGLDTILQKRAAGSEDRDENDNGLMNLLPLVMQAVSSFAGPEGQHTQEKHKSHAWVLPPFLEHIHVLWDHFSNSELADALYEKSGVNKIMKGFKGNDGKLDYDKLFESLNNQSFRRRWIKSATLYLADWASYLANPDSQGYPKQTHFDPSRPGETISNLLDHVAKHHLNVKIDSRQYVKPAVGYAKELLKLGQARGLLQFNATEISDKLTDTLNLELSYRELEADIVRRTNAVFPAQNCFVEVLPDRLIIPRKYVELGDSIRSLPVFQDDVWMVSYPRTGSTWAQEMVWLLGHQLDYTVKPRIVYTARNPKDLCVSYYHYCKLLHGINGEFEQFVDLFLEGHTPMGSYWKHVLPFWKRSLDENVLFIKYEDMIKDLPSVSLVAPMASLQNLCEHLAFDKMRKNKAVNLEKVLPESSSKFIRNGKIGDWRNHMGNEMSERFDEWSEQNIRGAGLKFDYEVRRETINPKPKGNRGCGIRNVGGLDIDLQGATDYESDMAEFPWTVAIMQSGNYSFTGSLIHPQVVLTAAHRVRMWETYTELVPPPFTTCIANGWGKDAFGDSGKYMAIMKRVPLNIVESNYCQNRLRKTRLGPSFNLDNSFICAGGQHDALVAHMCELVQFYMLPELKEDLDNIQLEASQFESYHSLLKQDLPKLYDLVQEFLQKTGDSGHEELRVKLLLLICELTAAPTVYQLKDDSGNLLKNANELAKKLSSNWWESTDAQILKYYEQKLHRDCWKKQLGAVHAFANYLELRYSAKFRMPTRMLAFALSVGLNVRECYDPAYKQLGVKIFSVMLKFSECKDIQELNVHSVIYDHALKDAYNMESIEAIDSVWNCMYLCLDHFVDLDAFTWNQCDDMLDRLIQNVTMASSPKISICLLQFITRLGCYFTINRSDVEAALATDLKQPDKLAACREDTSYRWAKAILQMLVLESDKLLQGVEVCSELLEQMLRCYLVCILPIPLQALHLHLPEFYSKFVAVLLECLVAHKRAPSVLNANIQQILDEADEVDTVKAKPKIKTEIRKTNCSKNQQTEEQHMEFEISNVEVQNREYVDYLDESKESHYVGDVLYASLGNAVVGDSNWNGLTINDPFNLAKGVILVHIQGIGHVTTAGNVKSYELTGTGTDASLNALAAELEAANEPVQAWKSCFGDFEAPAAKPTKHLNPSLHSADKQFLQEVGFINGAADHLAEMAKPSNVLLLRVSVDGVAKAHGEKSVAVDEANKLLSAAIGRLLSASQKSSDSVLFVQTTEKDVAVSRAKRDVLPPSTTNPFNLAVYYDNDYPVIFNIILWFMVVFGLSLLAICYAIAAMDPGRDSIIYRMTSTRIKKDN</sequence>
<dbReference type="Gene3D" id="3.40.50.300">
    <property type="entry name" value="P-loop containing nucleotide triphosphate hydrolases"/>
    <property type="match status" value="1"/>
</dbReference>
<reference evidence="6" key="1">
    <citation type="journal article" date="2023" name="Genome Biol. Evol.">
        <title>Long-read-based Genome Assembly of Drosophila gunungcola Reveals Fewer Chemosensory Genes in Flower-breeding Species.</title>
        <authorList>
            <person name="Negi A."/>
            <person name="Liao B.Y."/>
            <person name="Yeh S.D."/>
        </authorList>
    </citation>
    <scope>NUCLEOTIDE SEQUENCE</scope>
    <source>
        <strain evidence="6">Sukarami</strain>
    </source>
</reference>
<feature type="chain" id="PRO_5040316031" evidence="3">
    <location>
        <begin position="24"/>
        <end position="1464"/>
    </location>
</feature>
<evidence type="ECO:0000313" key="6">
    <source>
        <dbReference type="EMBL" id="KAI8046735.1"/>
    </source>
</evidence>
<feature type="transmembrane region" description="Helical" evidence="2">
    <location>
        <begin position="1422"/>
        <end position="1444"/>
    </location>
</feature>
<dbReference type="Proteomes" id="UP001059596">
    <property type="component" value="Chromosome 3R"/>
</dbReference>
<feature type="domain" description="Renin receptor-like C-terminal transmembrane spanning segment" evidence="5">
    <location>
        <begin position="1402"/>
        <end position="1463"/>
    </location>
</feature>
<keyword evidence="2" id="KW-1133">Transmembrane helix</keyword>
<gene>
    <name evidence="6" type="ORF">M5D96_002948</name>
</gene>
<dbReference type="SUPFAM" id="SSF50494">
    <property type="entry name" value="Trypsin-like serine proteases"/>
    <property type="match status" value="1"/>
</dbReference>
<evidence type="ECO:0000313" key="7">
    <source>
        <dbReference type="Proteomes" id="UP001059596"/>
    </source>
</evidence>
<dbReference type="InterPro" id="IPR012493">
    <property type="entry name" value="Renin_rcpt"/>
</dbReference>
<dbReference type="GO" id="GO:0009897">
    <property type="term" value="C:external side of plasma membrane"/>
    <property type="evidence" value="ECO:0007669"/>
    <property type="project" value="TreeGrafter"/>
</dbReference>
<dbReference type="GO" id="GO:0008146">
    <property type="term" value="F:sulfotransferase activity"/>
    <property type="evidence" value="ECO:0007669"/>
    <property type="project" value="InterPro"/>
</dbReference>
<keyword evidence="2" id="KW-0472">Membrane</keyword>
<dbReference type="GO" id="GO:0038023">
    <property type="term" value="F:signaling receptor activity"/>
    <property type="evidence" value="ECO:0007669"/>
    <property type="project" value="InterPro"/>
</dbReference>
<protein>
    <submittedName>
        <fullName evidence="6">Uncharacterized protein</fullName>
    </submittedName>
</protein>
<dbReference type="PANTHER" id="PTHR13351">
    <property type="entry name" value="RENIN RECEPTOR"/>
    <property type="match status" value="1"/>
</dbReference>
<evidence type="ECO:0000259" key="4">
    <source>
        <dbReference type="Pfam" id="PF00685"/>
    </source>
</evidence>
<evidence type="ECO:0000256" key="1">
    <source>
        <dbReference type="SAM" id="MobiDB-lite"/>
    </source>
</evidence>
<organism evidence="6 7">
    <name type="scientific">Drosophila gunungcola</name>
    <name type="common">fruit fly</name>
    <dbReference type="NCBI Taxonomy" id="103775"/>
    <lineage>
        <taxon>Eukaryota</taxon>
        <taxon>Metazoa</taxon>
        <taxon>Ecdysozoa</taxon>
        <taxon>Arthropoda</taxon>
        <taxon>Hexapoda</taxon>
        <taxon>Insecta</taxon>
        <taxon>Pterygota</taxon>
        <taxon>Neoptera</taxon>
        <taxon>Endopterygota</taxon>
        <taxon>Diptera</taxon>
        <taxon>Brachycera</taxon>
        <taxon>Muscomorpha</taxon>
        <taxon>Ephydroidea</taxon>
        <taxon>Drosophilidae</taxon>
        <taxon>Drosophila</taxon>
        <taxon>Sophophora</taxon>
    </lineage>
</organism>
<proteinExistence type="predicted"/>
<name>A0A9P9Z0W0_9MUSC</name>
<dbReference type="GO" id="GO:0030177">
    <property type="term" value="P:positive regulation of Wnt signaling pathway"/>
    <property type="evidence" value="ECO:0007669"/>
    <property type="project" value="TreeGrafter"/>
</dbReference>
<feature type="signal peptide" evidence="3">
    <location>
        <begin position="1"/>
        <end position="23"/>
    </location>
</feature>
<dbReference type="Gene3D" id="2.40.10.10">
    <property type="entry name" value="Trypsin-like serine proteases"/>
    <property type="match status" value="2"/>
</dbReference>